<accession>A0A370DYX5</accession>
<feature type="region of interest" description="Disordered" evidence="1">
    <location>
        <begin position="170"/>
        <end position="200"/>
    </location>
</feature>
<evidence type="ECO:0000256" key="1">
    <source>
        <dbReference type="SAM" id="MobiDB-lite"/>
    </source>
</evidence>
<protein>
    <submittedName>
        <fullName evidence="2">Uncharacterized protein</fullName>
    </submittedName>
</protein>
<reference evidence="2 3" key="1">
    <citation type="journal article" date="2018" name="ISME J.">
        <title>Endosymbiont genomes yield clues of tubeworm success.</title>
        <authorList>
            <person name="Li Y."/>
            <person name="Liles M.R."/>
            <person name="Halanych K.M."/>
        </authorList>
    </citation>
    <scope>NUCLEOTIDE SEQUENCE [LARGE SCALE GENOMIC DNA]</scope>
    <source>
        <strain evidence="2">A1422</strain>
    </source>
</reference>
<organism evidence="2 3">
    <name type="scientific">endosymbiont of Lamellibrachia luymesi</name>
    <dbReference type="NCBI Taxonomy" id="2200907"/>
    <lineage>
        <taxon>Bacteria</taxon>
        <taxon>Pseudomonadati</taxon>
        <taxon>Pseudomonadota</taxon>
        <taxon>Gammaproteobacteria</taxon>
        <taxon>sulfur-oxidizing symbionts</taxon>
    </lineage>
</organism>
<dbReference type="AlphaFoldDB" id="A0A370DYX5"/>
<dbReference type="Proteomes" id="UP000255508">
    <property type="component" value="Unassembled WGS sequence"/>
</dbReference>
<dbReference type="EMBL" id="QFXD01000095">
    <property type="protein sequence ID" value="RDH91815.1"/>
    <property type="molecule type" value="Genomic_DNA"/>
</dbReference>
<evidence type="ECO:0000313" key="3">
    <source>
        <dbReference type="Proteomes" id="UP000255508"/>
    </source>
</evidence>
<gene>
    <name evidence="2" type="ORF">DIZ79_05045</name>
</gene>
<sequence>MSETVGIEYRPLCTVRFRHGYYFDRGRECFESLDPKAQQKILDQTDIHQDLEIQPIADCRRLINRYRLINRQTGDGFLVAAPVSRDPDSGEPVFAAGLEAGFKLRFSLRLKNPHFLDFTNLPLDKLQGGIYHFSNNADNPEQNSLHLPRSLQGFSDAVQYQPGDLLIDDPLDPQQRLSAPDKIEAGDTFDIEGWQTSPPL</sequence>
<proteinExistence type="predicted"/>
<name>A0A370DYX5_9GAMM</name>
<evidence type="ECO:0000313" key="2">
    <source>
        <dbReference type="EMBL" id="RDH91815.1"/>
    </source>
</evidence>
<comment type="caution">
    <text evidence="2">The sequence shown here is derived from an EMBL/GenBank/DDBJ whole genome shotgun (WGS) entry which is preliminary data.</text>
</comment>